<keyword evidence="2" id="KW-0732">Signal</keyword>
<dbReference type="AlphaFoldDB" id="A0A0D2M8U9"/>
<dbReference type="EMBL" id="KK106169">
    <property type="protein sequence ID" value="KIY91885.1"/>
    <property type="molecule type" value="Genomic_DNA"/>
</dbReference>
<accession>A0A0D2M8U9</accession>
<proteinExistence type="predicted"/>
<organism evidence="3 4">
    <name type="scientific">Monoraphidium neglectum</name>
    <dbReference type="NCBI Taxonomy" id="145388"/>
    <lineage>
        <taxon>Eukaryota</taxon>
        <taxon>Viridiplantae</taxon>
        <taxon>Chlorophyta</taxon>
        <taxon>core chlorophytes</taxon>
        <taxon>Chlorophyceae</taxon>
        <taxon>CS clade</taxon>
        <taxon>Sphaeropleales</taxon>
        <taxon>Selenastraceae</taxon>
        <taxon>Monoraphidium</taxon>
    </lineage>
</organism>
<dbReference type="Proteomes" id="UP000054498">
    <property type="component" value="Unassembled WGS sequence"/>
</dbReference>
<feature type="signal peptide" evidence="2">
    <location>
        <begin position="1"/>
        <end position="22"/>
    </location>
</feature>
<feature type="chain" id="PRO_5002246794" evidence="2">
    <location>
        <begin position="23"/>
        <end position="115"/>
    </location>
</feature>
<sequence>MLLLQLLLLPLLLGGLPLQAAAQGVPAQSPDPAAARRANEQLAALNALPAALGSPVLQSPAPEAQRITIEEQLQQAEALGVALTQEQLARANPLLGTAGRLADPQRTSPNDWPDG</sequence>
<name>A0A0D2M8U9_9CHLO</name>
<keyword evidence="4" id="KW-1185">Reference proteome</keyword>
<evidence type="ECO:0000256" key="2">
    <source>
        <dbReference type="SAM" id="SignalP"/>
    </source>
</evidence>
<gene>
    <name evidence="3" type="ORF">MNEG_16078</name>
</gene>
<feature type="region of interest" description="Disordered" evidence="1">
    <location>
        <begin position="95"/>
        <end position="115"/>
    </location>
</feature>
<feature type="compositionally biased region" description="Polar residues" evidence="1">
    <location>
        <begin position="105"/>
        <end position="115"/>
    </location>
</feature>
<evidence type="ECO:0000313" key="3">
    <source>
        <dbReference type="EMBL" id="KIY91885.1"/>
    </source>
</evidence>
<reference evidence="3 4" key="1">
    <citation type="journal article" date="2013" name="BMC Genomics">
        <title>Reconstruction of the lipid metabolism for the microalga Monoraphidium neglectum from its genome sequence reveals characteristics suitable for biofuel production.</title>
        <authorList>
            <person name="Bogen C."/>
            <person name="Al-Dilaimi A."/>
            <person name="Albersmeier A."/>
            <person name="Wichmann J."/>
            <person name="Grundmann M."/>
            <person name="Rupp O."/>
            <person name="Lauersen K.J."/>
            <person name="Blifernez-Klassen O."/>
            <person name="Kalinowski J."/>
            <person name="Goesmann A."/>
            <person name="Mussgnug J.H."/>
            <person name="Kruse O."/>
        </authorList>
    </citation>
    <scope>NUCLEOTIDE SEQUENCE [LARGE SCALE GENOMIC DNA]</scope>
    <source>
        <strain evidence="3 4">SAG 48.87</strain>
    </source>
</reference>
<dbReference type="KEGG" id="mng:MNEG_16078"/>
<dbReference type="GeneID" id="25733802"/>
<evidence type="ECO:0000256" key="1">
    <source>
        <dbReference type="SAM" id="MobiDB-lite"/>
    </source>
</evidence>
<protein>
    <submittedName>
        <fullName evidence="3">Uncharacterized protein</fullName>
    </submittedName>
</protein>
<dbReference type="RefSeq" id="XP_013890905.1">
    <property type="nucleotide sequence ID" value="XM_014035451.1"/>
</dbReference>
<evidence type="ECO:0000313" key="4">
    <source>
        <dbReference type="Proteomes" id="UP000054498"/>
    </source>
</evidence>